<evidence type="ECO:0000256" key="3">
    <source>
        <dbReference type="ARBA" id="ARBA00022989"/>
    </source>
</evidence>
<gene>
    <name evidence="6" type="ORF">HPB48_007336</name>
</gene>
<organism evidence="6 7">
    <name type="scientific">Haemaphysalis longicornis</name>
    <name type="common">Bush tick</name>
    <dbReference type="NCBI Taxonomy" id="44386"/>
    <lineage>
        <taxon>Eukaryota</taxon>
        <taxon>Metazoa</taxon>
        <taxon>Ecdysozoa</taxon>
        <taxon>Arthropoda</taxon>
        <taxon>Chelicerata</taxon>
        <taxon>Arachnida</taxon>
        <taxon>Acari</taxon>
        <taxon>Parasitiformes</taxon>
        <taxon>Ixodida</taxon>
        <taxon>Ixodoidea</taxon>
        <taxon>Ixodidae</taxon>
        <taxon>Haemaphysalinae</taxon>
        <taxon>Haemaphysalis</taxon>
    </lineage>
</organism>
<dbReference type="PANTHER" id="PTHR19282">
    <property type="entry name" value="TETRASPANIN"/>
    <property type="match status" value="1"/>
</dbReference>
<dbReference type="InterPro" id="IPR018499">
    <property type="entry name" value="Tetraspanin/Peripherin"/>
</dbReference>
<keyword evidence="7" id="KW-1185">Reference proteome</keyword>
<dbReference type="EMBL" id="JABSTR010000007">
    <property type="protein sequence ID" value="KAH9376188.1"/>
    <property type="molecule type" value="Genomic_DNA"/>
</dbReference>
<sequence length="327" mass="37067">MKKIPKPKRGESTLIVDVNPLHRLPLVFVNLAVFAICCIVAFVCVVSMVDRFGEISFRDRSLLLSFMVNLEITALVVSGVLLVISFTGFVGALRENVCLLRWYLNGLILLIVINGLLAVGAVGIQFLSKNSAKSLFSIEMIESYRDNLDYARLVDYVQTSFECCGLTTDRYRDWNRNIYFNCSKSNPSQERCSVPASCCRPPENQSLDFEARLKRRFCGRSALAMTEQQAWNKIFTRSCVDAAVAFIQSNVYLMVGILLVVSAVLAVLRCMAGVVHDEVIELTRLYDDYYKKQARGARKSQARLEALREVTAMKHKLVHSRHHRRHK</sequence>
<dbReference type="OrthoDB" id="2014092at2759"/>
<evidence type="ECO:0008006" key="8">
    <source>
        <dbReference type="Google" id="ProtNLM"/>
    </source>
</evidence>
<feature type="transmembrane region" description="Helical" evidence="5">
    <location>
        <begin position="27"/>
        <end position="49"/>
    </location>
</feature>
<accession>A0A9J6GPT9</accession>
<evidence type="ECO:0000256" key="2">
    <source>
        <dbReference type="ARBA" id="ARBA00022692"/>
    </source>
</evidence>
<evidence type="ECO:0000313" key="7">
    <source>
        <dbReference type="Proteomes" id="UP000821853"/>
    </source>
</evidence>
<dbReference type="AlphaFoldDB" id="A0A9J6GPT9"/>
<dbReference type="Pfam" id="PF00335">
    <property type="entry name" value="Tetraspanin"/>
    <property type="match status" value="1"/>
</dbReference>
<evidence type="ECO:0000256" key="4">
    <source>
        <dbReference type="ARBA" id="ARBA00023136"/>
    </source>
</evidence>
<evidence type="ECO:0000313" key="6">
    <source>
        <dbReference type="EMBL" id="KAH9376188.1"/>
    </source>
</evidence>
<evidence type="ECO:0000256" key="1">
    <source>
        <dbReference type="ARBA" id="ARBA00004141"/>
    </source>
</evidence>
<feature type="transmembrane region" description="Helical" evidence="5">
    <location>
        <begin position="251"/>
        <end position="275"/>
    </location>
</feature>
<dbReference type="GO" id="GO:0005886">
    <property type="term" value="C:plasma membrane"/>
    <property type="evidence" value="ECO:0007669"/>
    <property type="project" value="TreeGrafter"/>
</dbReference>
<comment type="caution">
    <text evidence="6">The sequence shown here is derived from an EMBL/GenBank/DDBJ whole genome shotgun (WGS) entry which is preliminary data.</text>
</comment>
<protein>
    <recommendedName>
        <fullName evidence="8">Tetraspanin</fullName>
    </recommendedName>
</protein>
<evidence type="ECO:0000256" key="5">
    <source>
        <dbReference type="SAM" id="Phobius"/>
    </source>
</evidence>
<dbReference type="VEuPathDB" id="VectorBase:HLOH_050377"/>
<dbReference type="InterPro" id="IPR008952">
    <property type="entry name" value="Tetraspanin_EC2_sf"/>
</dbReference>
<reference evidence="6 7" key="1">
    <citation type="journal article" date="2020" name="Cell">
        <title>Large-Scale Comparative Analyses of Tick Genomes Elucidate Their Genetic Diversity and Vector Capacities.</title>
        <authorList>
            <consortium name="Tick Genome and Microbiome Consortium (TIGMIC)"/>
            <person name="Jia N."/>
            <person name="Wang J."/>
            <person name="Shi W."/>
            <person name="Du L."/>
            <person name="Sun Y."/>
            <person name="Zhan W."/>
            <person name="Jiang J.F."/>
            <person name="Wang Q."/>
            <person name="Zhang B."/>
            <person name="Ji P."/>
            <person name="Bell-Sakyi L."/>
            <person name="Cui X.M."/>
            <person name="Yuan T.T."/>
            <person name="Jiang B.G."/>
            <person name="Yang W.F."/>
            <person name="Lam T.T."/>
            <person name="Chang Q.C."/>
            <person name="Ding S.J."/>
            <person name="Wang X.J."/>
            <person name="Zhu J.G."/>
            <person name="Ruan X.D."/>
            <person name="Zhao L."/>
            <person name="Wei J.T."/>
            <person name="Ye R.Z."/>
            <person name="Que T.C."/>
            <person name="Du C.H."/>
            <person name="Zhou Y.H."/>
            <person name="Cheng J.X."/>
            <person name="Dai P.F."/>
            <person name="Guo W.B."/>
            <person name="Han X.H."/>
            <person name="Huang E.J."/>
            <person name="Li L.F."/>
            <person name="Wei W."/>
            <person name="Gao Y.C."/>
            <person name="Liu J.Z."/>
            <person name="Shao H.Z."/>
            <person name="Wang X."/>
            <person name="Wang C.C."/>
            <person name="Yang T.C."/>
            <person name="Huo Q.B."/>
            <person name="Li W."/>
            <person name="Chen H.Y."/>
            <person name="Chen S.E."/>
            <person name="Zhou L.G."/>
            <person name="Ni X.B."/>
            <person name="Tian J.H."/>
            <person name="Sheng Y."/>
            <person name="Liu T."/>
            <person name="Pan Y.S."/>
            <person name="Xia L.Y."/>
            <person name="Li J."/>
            <person name="Zhao F."/>
            <person name="Cao W.C."/>
        </authorList>
    </citation>
    <scope>NUCLEOTIDE SEQUENCE [LARGE SCALE GENOMIC DNA]</scope>
    <source>
        <strain evidence="6">HaeL-2018</strain>
    </source>
</reference>
<dbReference type="PANTHER" id="PTHR19282:SF431">
    <property type="entry name" value="TETRASPANIN 26A, ISOFORM B-RELATED"/>
    <property type="match status" value="1"/>
</dbReference>
<dbReference type="OMA" id="NIRFLAW"/>
<feature type="transmembrane region" description="Helical" evidence="5">
    <location>
        <begin position="102"/>
        <end position="127"/>
    </location>
</feature>
<proteinExistence type="predicted"/>
<keyword evidence="3 5" id="KW-1133">Transmembrane helix</keyword>
<keyword evidence="2 5" id="KW-0812">Transmembrane</keyword>
<feature type="transmembrane region" description="Helical" evidence="5">
    <location>
        <begin position="61"/>
        <end position="90"/>
    </location>
</feature>
<name>A0A9J6GPT9_HAELO</name>
<dbReference type="Proteomes" id="UP000821853">
    <property type="component" value="Chromosome 5"/>
</dbReference>
<comment type="subcellular location">
    <subcellularLocation>
        <location evidence="1">Membrane</location>
        <topology evidence="1">Multi-pass membrane protein</topology>
    </subcellularLocation>
</comment>
<dbReference type="SUPFAM" id="SSF48652">
    <property type="entry name" value="Tetraspanin"/>
    <property type="match status" value="1"/>
</dbReference>
<dbReference type="Gene3D" id="1.10.1450.10">
    <property type="entry name" value="Tetraspanin"/>
    <property type="match status" value="1"/>
</dbReference>
<keyword evidence="4 5" id="KW-0472">Membrane</keyword>